<reference evidence="1 2" key="1">
    <citation type="submission" date="2018-08" db="EMBL/GenBank/DDBJ databases">
        <title>A genome reference for cultivated species of the human gut microbiota.</title>
        <authorList>
            <person name="Zou Y."/>
            <person name="Xue W."/>
            <person name="Luo G."/>
        </authorList>
    </citation>
    <scope>NUCLEOTIDE SEQUENCE [LARGE SCALE GENOMIC DNA]</scope>
    <source>
        <strain evidence="1 2">AF28-26</strain>
    </source>
</reference>
<name>A0A412AUK2_9FIRM</name>
<accession>A0A412AUK2</accession>
<dbReference type="AlphaFoldDB" id="A0A412AUK2"/>
<protein>
    <submittedName>
        <fullName evidence="1">Uncharacterized protein</fullName>
    </submittedName>
</protein>
<comment type="caution">
    <text evidence="1">The sequence shown here is derived from an EMBL/GenBank/DDBJ whole genome shotgun (WGS) entry which is preliminary data.</text>
</comment>
<dbReference type="Proteomes" id="UP000284751">
    <property type="component" value="Unassembled WGS sequence"/>
</dbReference>
<gene>
    <name evidence="1" type="ORF">DWY99_12820</name>
</gene>
<proteinExistence type="predicted"/>
<evidence type="ECO:0000313" key="2">
    <source>
        <dbReference type="Proteomes" id="UP000284751"/>
    </source>
</evidence>
<sequence>MTAVREISGNKAGEGCLRVVSDGGLLPVLQGVSETACKPKTYSFLIVKGRETLNNLEPTGDARR</sequence>
<organism evidence="1 2">
    <name type="scientific">[Clostridium] leptum</name>
    <dbReference type="NCBI Taxonomy" id="1535"/>
    <lineage>
        <taxon>Bacteria</taxon>
        <taxon>Bacillati</taxon>
        <taxon>Bacillota</taxon>
        <taxon>Clostridia</taxon>
        <taxon>Eubacteriales</taxon>
        <taxon>Oscillospiraceae</taxon>
        <taxon>Oscillospiraceae incertae sedis</taxon>
    </lineage>
</organism>
<dbReference type="EMBL" id="QRTC01000069">
    <property type="protein sequence ID" value="RGQ35286.1"/>
    <property type="molecule type" value="Genomic_DNA"/>
</dbReference>
<evidence type="ECO:0000313" key="1">
    <source>
        <dbReference type="EMBL" id="RGQ35286.1"/>
    </source>
</evidence>